<dbReference type="Pfam" id="PF10198">
    <property type="entry name" value="Ada3"/>
    <property type="match status" value="1"/>
</dbReference>
<keyword evidence="3" id="KW-0805">Transcription regulation</keyword>
<evidence type="ECO:0000256" key="2">
    <source>
        <dbReference type="ARBA" id="ARBA00005330"/>
    </source>
</evidence>
<proteinExistence type="inferred from homology"/>
<feature type="compositionally biased region" description="Basic and acidic residues" evidence="6">
    <location>
        <begin position="109"/>
        <end position="120"/>
    </location>
</feature>
<dbReference type="GO" id="GO:0006357">
    <property type="term" value="P:regulation of transcription by RNA polymerase II"/>
    <property type="evidence" value="ECO:0007669"/>
    <property type="project" value="TreeGrafter"/>
</dbReference>
<dbReference type="PANTHER" id="PTHR13556:SF2">
    <property type="entry name" value="TRANSCRIPTIONAL ADAPTER 3"/>
    <property type="match status" value="1"/>
</dbReference>
<keyword evidence="4" id="KW-0804">Transcription</keyword>
<comment type="similarity">
    <text evidence="2">Belongs to the NGG1 family.</text>
</comment>
<gene>
    <name evidence="7" type="ORF">DPMN_011446</name>
</gene>
<dbReference type="PANTHER" id="PTHR13556">
    <property type="entry name" value="TRANSCRIPTIONAL ADAPTER 3-RELATED"/>
    <property type="match status" value="1"/>
</dbReference>
<dbReference type="EMBL" id="JAIWYP010000001">
    <property type="protein sequence ID" value="KAH3887429.1"/>
    <property type="molecule type" value="Genomic_DNA"/>
</dbReference>
<accession>A0A9D4S007</accession>
<sequence length="438" mass="49902">MFFYFNNVIFCYKECPLMYPELESVDHVKQCPRFTSVLSRSEAETVVLEELDGIQVDLETLLNSAGKRLKVLENEIQILQNWQERTGEVKPVSKGKGGKQPETPSKRGKATEDKPSKKFKDAVGRPVIPVASKLKSKMGQIKAPEFDRVDSPPLELAKLPKNNAVNKFWASVEPYCADITPDNMQFLEDLMRSHEDDVEYLKVPPLGMHYTEKWAEEDLLEEQRQGSKISDKRHGSNGLTLETNGASGLLKSTESSLNEESPFGPLTQRLVSALIEDNIMAPMDDEMEGDYNDSETLNESAAISPKELAKQLNLGNPAHLEKRIKRELEEQGILEFDDEDEDDENDEILRELRAKQAELKEICALNTMATKQLYKLAKDRMEQQELKRKLATSDSEVMEAYRKIQLSKQKKKTPTKKERETVLKVLKDREQIVKALDI</sequence>
<evidence type="ECO:0000256" key="3">
    <source>
        <dbReference type="ARBA" id="ARBA00023015"/>
    </source>
</evidence>
<dbReference type="AlphaFoldDB" id="A0A9D4S007"/>
<dbReference type="GO" id="GO:0003713">
    <property type="term" value="F:transcription coactivator activity"/>
    <property type="evidence" value="ECO:0007669"/>
    <property type="project" value="TreeGrafter"/>
</dbReference>
<comment type="caution">
    <text evidence="7">The sequence shown here is derived from an EMBL/GenBank/DDBJ whole genome shotgun (WGS) entry which is preliminary data.</text>
</comment>
<keyword evidence="5" id="KW-0539">Nucleus</keyword>
<evidence type="ECO:0000313" key="8">
    <source>
        <dbReference type="Proteomes" id="UP000828390"/>
    </source>
</evidence>
<evidence type="ECO:0000256" key="5">
    <source>
        <dbReference type="ARBA" id="ARBA00023242"/>
    </source>
</evidence>
<evidence type="ECO:0000313" key="7">
    <source>
        <dbReference type="EMBL" id="KAH3887429.1"/>
    </source>
</evidence>
<dbReference type="Proteomes" id="UP000828390">
    <property type="component" value="Unassembled WGS sequence"/>
</dbReference>
<reference evidence="7" key="2">
    <citation type="submission" date="2020-11" db="EMBL/GenBank/DDBJ databases">
        <authorList>
            <person name="McCartney M.A."/>
            <person name="Auch B."/>
            <person name="Kono T."/>
            <person name="Mallez S."/>
            <person name="Becker A."/>
            <person name="Gohl D.M."/>
            <person name="Silverstein K.A.T."/>
            <person name="Koren S."/>
            <person name="Bechman K.B."/>
            <person name="Herman A."/>
            <person name="Abrahante J.E."/>
            <person name="Garbe J."/>
        </authorList>
    </citation>
    <scope>NUCLEOTIDE SEQUENCE</scope>
    <source>
        <strain evidence="7">Duluth1</strain>
        <tissue evidence="7">Whole animal</tissue>
    </source>
</reference>
<dbReference type="GO" id="GO:0005634">
    <property type="term" value="C:nucleus"/>
    <property type="evidence" value="ECO:0007669"/>
    <property type="project" value="UniProtKB-SubCell"/>
</dbReference>
<evidence type="ECO:0000256" key="6">
    <source>
        <dbReference type="SAM" id="MobiDB-lite"/>
    </source>
</evidence>
<comment type="subcellular location">
    <subcellularLocation>
        <location evidence="1">Nucleus</location>
    </subcellularLocation>
</comment>
<reference evidence="7" key="1">
    <citation type="journal article" date="2019" name="bioRxiv">
        <title>The Genome of the Zebra Mussel, Dreissena polymorpha: A Resource for Invasive Species Research.</title>
        <authorList>
            <person name="McCartney M.A."/>
            <person name="Auch B."/>
            <person name="Kono T."/>
            <person name="Mallez S."/>
            <person name="Zhang Y."/>
            <person name="Obille A."/>
            <person name="Becker A."/>
            <person name="Abrahante J.E."/>
            <person name="Garbe J."/>
            <person name="Badalamenti J.P."/>
            <person name="Herman A."/>
            <person name="Mangelson H."/>
            <person name="Liachko I."/>
            <person name="Sullivan S."/>
            <person name="Sone E.D."/>
            <person name="Koren S."/>
            <person name="Silverstein K.A.T."/>
            <person name="Beckman K.B."/>
            <person name="Gohl D.M."/>
        </authorList>
    </citation>
    <scope>NUCLEOTIDE SEQUENCE</scope>
    <source>
        <strain evidence="7">Duluth1</strain>
        <tissue evidence="7">Whole animal</tissue>
    </source>
</reference>
<dbReference type="GO" id="GO:0000124">
    <property type="term" value="C:SAGA complex"/>
    <property type="evidence" value="ECO:0007669"/>
    <property type="project" value="TreeGrafter"/>
</dbReference>
<name>A0A9D4S007_DREPO</name>
<protein>
    <recommendedName>
        <fullName evidence="9">Transcriptional adapter 3</fullName>
    </recommendedName>
</protein>
<dbReference type="InterPro" id="IPR019340">
    <property type="entry name" value="Histone_AcTrfase_su3"/>
</dbReference>
<evidence type="ECO:0008006" key="9">
    <source>
        <dbReference type="Google" id="ProtNLM"/>
    </source>
</evidence>
<keyword evidence="8" id="KW-1185">Reference proteome</keyword>
<feature type="region of interest" description="Disordered" evidence="6">
    <location>
        <begin position="225"/>
        <end position="245"/>
    </location>
</feature>
<evidence type="ECO:0000256" key="4">
    <source>
        <dbReference type="ARBA" id="ARBA00023163"/>
    </source>
</evidence>
<organism evidence="7 8">
    <name type="scientific">Dreissena polymorpha</name>
    <name type="common">Zebra mussel</name>
    <name type="synonym">Mytilus polymorpha</name>
    <dbReference type="NCBI Taxonomy" id="45954"/>
    <lineage>
        <taxon>Eukaryota</taxon>
        <taxon>Metazoa</taxon>
        <taxon>Spiralia</taxon>
        <taxon>Lophotrochozoa</taxon>
        <taxon>Mollusca</taxon>
        <taxon>Bivalvia</taxon>
        <taxon>Autobranchia</taxon>
        <taxon>Heteroconchia</taxon>
        <taxon>Euheterodonta</taxon>
        <taxon>Imparidentia</taxon>
        <taxon>Neoheterodontei</taxon>
        <taxon>Myida</taxon>
        <taxon>Dreissenoidea</taxon>
        <taxon>Dreissenidae</taxon>
        <taxon>Dreissena</taxon>
    </lineage>
</organism>
<evidence type="ECO:0000256" key="1">
    <source>
        <dbReference type="ARBA" id="ARBA00004123"/>
    </source>
</evidence>
<feature type="compositionally biased region" description="Basic and acidic residues" evidence="6">
    <location>
        <begin position="225"/>
        <end position="234"/>
    </location>
</feature>
<feature type="region of interest" description="Disordered" evidence="6">
    <location>
        <begin position="87"/>
        <end position="120"/>
    </location>
</feature>